<feature type="active site" description="O-(3'-phospho-DNA)-tyrosine intermediate" evidence="9">
    <location>
        <position position="297"/>
    </location>
</feature>
<evidence type="ECO:0000313" key="14">
    <source>
        <dbReference type="Proteomes" id="UP001157355"/>
    </source>
</evidence>
<dbReference type="RefSeq" id="WP_284325916.1">
    <property type="nucleotide sequence ID" value="NZ_BSPP01000010.1"/>
</dbReference>
<dbReference type="PANTHER" id="PTHR30349:SF90">
    <property type="entry name" value="TYROSINE RECOMBINASE XERD"/>
    <property type="match status" value="1"/>
</dbReference>
<keyword evidence="5 9" id="KW-0229">DNA integration</keyword>
<keyword evidence="14" id="KW-1185">Reference proteome</keyword>
<accession>A0AA37TUC9</accession>
<feature type="active site" evidence="9">
    <location>
        <position position="288"/>
    </location>
</feature>
<dbReference type="GO" id="GO:0051301">
    <property type="term" value="P:cell division"/>
    <property type="evidence" value="ECO:0007669"/>
    <property type="project" value="UniProtKB-KW"/>
</dbReference>
<gene>
    <name evidence="13" type="primary">xerD</name>
    <name evidence="9" type="synonym">xerC</name>
    <name evidence="13" type="ORF">GCM10010873_27160</name>
</gene>
<feature type="domain" description="Core-binding (CB)" evidence="12">
    <location>
        <begin position="11"/>
        <end position="96"/>
    </location>
</feature>
<dbReference type="InterPro" id="IPR044068">
    <property type="entry name" value="CB"/>
</dbReference>
<keyword evidence="4 9" id="KW-0159">Chromosome partition</keyword>
<dbReference type="GO" id="GO:0007059">
    <property type="term" value="P:chromosome segregation"/>
    <property type="evidence" value="ECO:0007669"/>
    <property type="project" value="UniProtKB-UniRule"/>
</dbReference>
<evidence type="ECO:0000256" key="7">
    <source>
        <dbReference type="ARBA" id="ARBA00023172"/>
    </source>
</evidence>
<comment type="subcellular location">
    <subcellularLocation>
        <location evidence="1 9">Cytoplasm</location>
    </subcellularLocation>
</comment>
<feature type="domain" description="Tyr recombinase" evidence="11">
    <location>
        <begin position="117"/>
        <end position="310"/>
    </location>
</feature>
<evidence type="ECO:0000256" key="4">
    <source>
        <dbReference type="ARBA" id="ARBA00022829"/>
    </source>
</evidence>
<evidence type="ECO:0000256" key="2">
    <source>
        <dbReference type="ARBA" id="ARBA00022490"/>
    </source>
</evidence>
<comment type="similarity">
    <text evidence="9">Belongs to the 'phage' integrase family. XerC subfamily.</text>
</comment>
<dbReference type="InterPro" id="IPR010998">
    <property type="entry name" value="Integrase_recombinase_N"/>
</dbReference>
<evidence type="ECO:0000256" key="3">
    <source>
        <dbReference type="ARBA" id="ARBA00022618"/>
    </source>
</evidence>
<evidence type="ECO:0000256" key="5">
    <source>
        <dbReference type="ARBA" id="ARBA00022908"/>
    </source>
</evidence>
<dbReference type="AlphaFoldDB" id="A0AA37TUC9"/>
<dbReference type="Proteomes" id="UP001157355">
    <property type="component" value="Unassembled WGS sequence"/>
</dbReference>
<evidence type="ECO:0000256" key="8">
    <source>
        <dbReference type="ARBA" id="ARBA00023306"/>
    </source>
</evidence>
<evidence type="ECO:0000313" key="13">
    <source>
        <dbReference type="EMBL" id="GLS87742.1"/>
    </source>
</evidence>
<dbReference type="InterPro" id="IPR011010">
    <property type="entry name" value="DNA_brk_join_enz"/>
</dbReference>
<dbReference type="Pfam" id="PF00589">
    <property type="entry name" value="Phage_integrase"/>
    <property type="match status" value="1"/>
</dbReference>
<dbReference type="GO" id="GO:0005737">
    <property type="term" value="C:cytoplasm"/>
    <property type="evidence" value="ECO:0007669"/>
    <property type="project" value="UniProtKB-SubCell"/>
</dbReference>
<evidence type="ECO:0000256" key="6">
    <source>
        <dbReference type="ARBA" id="ARBA00023125"/>
    </source>
</evidence>
<feature type="active site" evidence="9">
    <location>
        <position position="262"/>
    </location>
</feature>
<keyword evidence="8 9" id="KW-0131">Cell cycle</keyword>
<dbReference type="Gene3D" id="1.10.150.130">
    <property type="match status" value="1"/>
</dbReference>
<dbReference type="PROSITE" id="PS51900">
    <property type="entry name" value="CB"/>
    <property type="match status" value="1"/>
</dbReference>
<dbReference type="InterPro" id="IPR023009">
    <property type="entry name" value="Tyrosine_recombinase_XerC/XerD"/>
</dbReference>
<dbReference type="GO" id="GO:0006313">
    <property type="term" value="P:DNA transposition"/>
    <property type="evidence" value="ECO:0007669"/>
    <property type="project" value="UniProtKB-UniRule"/>
</dbReference>
<evidence type="ECO:0000256" key="10">
    <source>
        <dbReference type="SAM" id="MobiDB-lite"/>
    </source>
</evidence>
<feature type="active site" evidence="9">
    <location>
        <position position="265"/>
    </location>
</feature>
<keyword evidence="3 9" id="KW-0132">Cell division</keyword>
<keyword evidence="7 9" id="KW-0233">DNA recombination</keyword>
<comment type="caution">
    <text evidence="13">The sequence shown here is derived from an EMBL/GenBank/DDBJ whole genome shotgun (WGS) entry which is preliminary data.</text>
</comment>
<dbReference type="Gene3D" id="1.10.443.10">
    <property type="entry name" value="Intergrase catalytic core"/>
    <property type="match status" value="1"/>
</dbReference>
<keyword evidence="2 9" id="KW-0963">Cytoplasm</keyword>
<dbReference type="PROSITE" id="PS51898">
    <property type="entry name" value="TYR_RECOMBINASE"/>
    <property type="match status" value="1"/>
</dbReference>
<dbReference type="SUPFAM" id="SSF56349">
    <property type="entry name" value="DNA breaking-rejoining enzymes"/>
    <property type="match status" value="1"/>
</dbReference>
<keyword evidence="6 9" id="KW-0238">DNA-binding</keyword>
<dbReference type="Pfam" id="PF02899">
    <property type="entry name" value="Phage_int_SAM_1"/>
    <property type="match status" value="1"/>
</dbReference>
<comment type="function">
    <text evidence="9">Site-specific tyrosine recombinase, which acts by catalyzing the cutting and rejoining of the recombining DNA molecules. The XerC-XerD complex is essential to convert dimers of the bacterial chromosome into monomers to permit their segregation at cell division. It also contributes to the segregational stability of plasmids.</text>
</comment>
<dbReference type="PANTHER" id="PTHR30349">
    <property type="entry name" value="PHAGE INTEGRASE-RELATED"/>
    <property type="match status" value="1"/>
</dbReference>
<feature type="active site" evidence="9">
    <location>
        <position position="184"/>
    </location>
</feature>
<sequence>MPAPASSAAPSHPDSWISSYLAAAAADLGAARNTQLAYGRDLKDFAEWLSRHGSNFATASRAQVEDYLIFCDAQGLSKATRARRLSAIRQLYRFALEEGWREDHPALRIKGPGASQRLPGTLSLPEVERLLDAARRKGRSEPERLRNCALIELLYATGMRVSELVGLPVAAVRGDPKMILVKGKGDKERMVPLSPPARAAVKDWLHERDAQDDAARKLGKPPSKQLFPGPGADGHLTRQHFYLLIKDIAVQGGVDPSTVTPHTLRHAFATHLLAGGADLRVIQTLLGHADVATTEIYTHVLDEDLRRLVLTHHPLASPPKTKS</sequence>
<feature type="region of interest" description="Disordered" evidence="10">
    <location>
        <begin position="211"/>
        <end position="231"/>
    </location>
</feature>
<dbReference type="InterPro" id="IPR004107">
    <property type="entry name" value="Integrase_SAM-like_N"/>
</dbReference>
<dbReference type="InterPro" id="IPR050090">
    <property type="entry name" value="Tyrosine_recombinase_XerCD"/>
</dbReference>
<evidence type="ECO:0000256" key="1">
    <source>
        <dbReference type="ARBA" id="ARBA00004496"/>
    </source>
</evidence>
<protein>
    <recommendedName>
        <fullName evidence="9">Tyrosine recombinase XerC</fullName>
    </recommendedName>
</protein>
<organism evidence="13 14">
    <name type="scientific">Cypionkella aquatica</name>
    <dbReference type="NCBI Taxonomy" id="1756042"/>
    <lineage>
        <taxon>Bacteria</taxon>
        <taxon>Pseudomonadati</taxon>
        <taxon>Pseudomonadota</taxon>
        <taxon>Alphaproteobacteria</taxon>
        <taxon>Rhodobacterales</taxon>
        <taxon>Paracoccaceae</taxon>
        <taxon>Cypionkella</taxon>
    </lineage>
</organism>
<evidence type="ECO:0000259" key="11">
    <source>
        <dbReference type="PROSITE" id="PS51898"/>
    </source>
</evidence>
<feature type="active site" evidence="9">
    <location>
        <position position="160"/>
    </location>
</feature>
<proteinExistence type="inferred from homology"/>
<dbReference type="EMBL" id="BSPP01000010">
    <property type="protein sequence ID" value="GLS87742.1"/>
    <property type="molecule type" value="Genomic_DNA"/>
</dbReference>
<dbReference type="InterPro" id="IPR013762">
    <property type="entry name" value="Integrase-like_cat_sf"/>
</dbReference>
<comment type="subunit">
    <text evidence="9">Forms a cyclic heterotetrameric complex composed of two molecules of XerC and two molecules of XerD.</text>
</comment>
<name>A0AA37TUC9_9RHOB</name>
<evidence type="ECO:0000256" key="9">
    <source>
        <dbReference type="HAMAP-Rule" id="MF_01808"/>
    </source>
</evidence>
<dbReference type="GO" id="GO:0009037">
    <property type="term" value="F:tyrosine-based site-specific recombinase activity"/>
    <property type="evidence" value="ECO:0007669"/>
    <property type="project" value="UniProtKB-UniRule"/>
</dbReference>
<evidence type="ECO:0000259" key="12">
    <source>
        <dbReference type="PROSITE" id="PS51900"/>
    </source>
</evidence>
<dbReference type="GO" id="GO:0003677">
    <property type="term" value="F:DNA binding"/>
    <property type="evidence" value="ECO:0007669"/>
    <property type="project" value="UniProtKB-UniRule"/>
</dbReference>
<dbReference type="HAMAP" id="MF_01808">
    <property type="entry name" value="Recomb_XerC_XerD"/>
    <property type="match status" value="1"/>
</dbReference>
<dbReference type="InterPro" id="IPR002104">
    <property type="entry name" value="Integrase_catalytic"/>
</dbReference>
<reference evidence="13 14" key="1">
    <citation type="journal article" date="2014" name="Int. J. Syst. Evol. Microbiol.">
        <title>Complete genome sequence of Corynebacterium casei LMG S-19264T (=DSM 44701T), isolated from a smear-ripened cheese.</title>
        <authorList>
            <consortium name="US DOE Joint Genome Institute (JGI-PGF)"/>
            <person name="Walter F."/>
            <person name="Albersmeier A."/>
            <person name="Kalinowski J."/>
            <person name="Ruckert C."/>
        </authorList>
    </citation>
    <scope>NUCLEOTIDE SEQUENCE [LARGE SCALE GENOMIC DNA]</scope>
    <source>
        <strain evidence="13 14">NBRC 111766</strain>
    </source>
</reference>
<dbReference type="NCBIfam" id="NF001399">
    <property type="entry name" value="PRK00283.1"/>
    <property type="match status" value="1"/>
</dbReference>